<feature type="transmembrane region" description="Helical" evidence="24">
    <location>
        <begin position="237"/>
        <end position="258"/>
    </location>
</feature>
<feature type="transmembrane region" description="Helical" evidence="24">
    <location>
        <begin position="12"/>
        <end position="42"/>
    </location>
</feature>
<evidence type="ECO:0000256" key="9">
    <source>
        <dbReference type="ARBA" id="ARBA00022516"/>
    </source>
</evidence>
<keyword evidence="8" id="KW-1003">Cell membrane</keyword>
<dbReference type="GO" id="GO:0016024">
    <property type="term" value="P:CDP-diacylglycerol biosynthetic process"/>
    <property type="evidence" value="ECO:0007669"/>
    <property type="project" value="TreeGrafter"/>
</dbReference>
<comment type="pathway">
    <text evidence="3">Phospholipid metabolism; CDP-diacylglycerol biosynthesis; CDP-diacylglycerol from sn-glycerol 3-phosphate: step 3/3.</text>
</comment>
<dbReference type="PANTHER" id="PTHR46382">
    <property type="entry name" value="PHOSPHATIDATE CYTIDYLYLTRANSFERASE"/>
    <property type="match status" value="1"/>
</dbReference>
<comment type="caution">
    <text evidence="25">The sequence shown here is derived from an EMBL/GenBank/DDBJ whole genome shotgun (WGS) entry which is preliminary data.</text>
</comment>
<keyword evidence="9" id="KW-0444">Lipid biosynthesis</keyword>
<evidence type="ECO:0000256" key="5">
    <source>
        <dbReference type="ARBA" id="ARBA00010185"/>
    </source>
</evidence>
<organism evidence="25 26">
    <name type="scientific">Stecheria intestinalis</name>
    <dbReference type="NCBI Taxonomy" id="2606630"/>
    <lineage>
        <taxon>Bacteria</taxon>
        <taxon>Bacillati</taxon>
        <taxon>Bacillota</taxon>
        <taxon>Erysipelotrichia</taxon>
        <taxon>Erysipelotrichales</taxon>
        <taxon>Erysipelotrichaceae</taxon>
        <taxon>Stecheria</taxon>
    </lineage>
</organism>
<feature type="transmembrane region" description="Helical" evidence="24">
    <location>
        <begin position="194"/>
        <end position="216"/>
    </location>
</feature>
<dbReference type="AlphaFoldDB" id="A0A7X2NSQ2"/>
<feature type="transmembrane region" description="Helical" evidence="24">
    <location>
        <begin position="102"/>
        <end position="125"/>
    </location>
</feature>
<evidence type="ECO:0000256" key="7">
    <source>
        <dbReference type="ARBA" id="ARBA00019373"/>
    </source>
</evidence>
<dbReference type="Pfam" id="PF01148">
    <property type="entry name" value="CTP_transf_1"/>
    <property type="match status" value="1"/>
</dbReference>
<evidence type="ECO:0000256" key="17">
    <source>
        <dbReference type="ARBA" id="ARBA00023264"/>
    </source>
</evidence>
<gene>
    <name evidence="25" type="ORF">FYJ51_07515</name>
</gene>
<dbReference type="Proteomes" id="UP000461880">
    <property type="component" value="Unassembled WGS sequence"/>
</dbReference>
<evidence type="ECO:0000256" key="12">
    <source>
        <dbReference type="ARBA" id="ARBA00022695"/>
    </source>
</evidence>
<evidence type="ECO:0000256" key="14">
    <source>
        <dbReference type="ARBA" id="ARBA00023098"/>
    </source>
</evidence>
<proteinExistence type="inferred from homology"/>
<comment type="catalytic activity">
    <reaction evidence="1">
        <text>a 1,2-diacyl-sn-glycero-3-phosphate + CTP + H(+) = a CDP-1,2-diacyl-sn-glycerol + diphosphate</text>
        <dbReference type="Rhea" id="RHEA:16229"/>
        <dbReference type="ChEBI" id="CHEBI:15378"/>
        <dbReference type="ChEBI" id="CHEBI:33019"/>
        <dbReference type="ChEBI" id="CHEBI:37563"/>
        <dbReference type="ChEBI" id="CHEBI:58332"/>
        <dbReference type="ChEBI" id="CHEBI:58608"/>
        <dbReference type="EC" id="2.7.7.41"/>
    </reaction>
</comment>
<feature type="transmembrane region" description="Helical" evidence="24">
    <location>
        <begin position="54"/>
        <end position="70"/>
    </location>
</feature>
<evidence type="ECO:0000256" key="20">
    <source>
        <dbReference type="ARBA" id="ARBA00032253"/>
    </source>
</evidence>
<evidence type="ECO:0000256" key="8">
    <source>
        <dbReference type="ARBA" id="ARBA00022475"/>
    </source>
</evidence>
<dbReference type="RefSeq" id="WP_154504660.1">
    <property type="nucleotide sequence ID" value="NZ_JAQXPC010000050.1"/>
</dbReference>
<dbReference type="GO" id="GO:0004605">
    <property type="term" value="F:phosphatidate cytidylyltransferase activity"/>
    <property type="evidence" value="ECO:0007669"/>
    <property type="project" value="UniProtKB-EC"/>
</dbReference>
<name>A0A7X2NSQ2_9FIRM</name>
<evidence type="ECO:0000256" key="18">
    <source>
        <dbReference type="ARBA" id="ARBA00029893"/>
    </source>
</evidence>
<keyword evidence="16" id="KW-0594">Phospholipid biosynthesis</keyword>
<evidence type="ECO:0000256" key="10">
    <source>
        <dbReference type="ARBA" id="ARBA00022679"/>
    </source>
</evidence>
<evidence type="ECO:0000256" key="6">
    <source>
        <dbReference type="ARBA" id="ARBA00012487"/>
    </source>
</evidence>
<evidence type="ECO:0000256" key="1">
    <source>
        <dbReference type="ARBA" id="ARBA00001698"/>
    </source>
</evidence>
<dbReference type="EC" id="2.7.7.41" evidence="6"/>
<keyword evidence="14" id="KW-0443">Lipid metabolism</keyword>
<feature type="transmembrane region" description="Helical" evidence="24">
    <location>
        <begin position="131"/>
        <end position="149"/>
    </location>
</feature>
<comment type="pathway">
    <text evidence="4">Lipid metabolism.</text>
</comment>
<accession>A0A7X2NSQ2</accession>
<evidence type="ECO:0000256" key="22">
    <source>
        <dbReference type="ARBA" id="ARBA00032743"/>
    </source>
</evidence>
<keyword evidence="13 24" id="KW-1133">Transmembrane helix</keyword>
<evidence type="ECO:0000256" key="24">
    <source>
        <dbReference type="SAM" id="Phobius"/>
    </source>
</evidence>
<evidence type="ECO:0000256" key="4">
    <source>
        <dbReference type="ARBA" id="ARBA00005189"/>
    </source>
</evidence>
<evidence type="ECO:0000256" key="11">
    <source>
        <dbReference type="ARBA" id="ARBA00022692"/>
    </source>
</evidence>
<evidence type="ECO:0000313" key="25">
    <source>
        <dbReference type="EMBL" id="MSS58753.1"/>
    </source>
</evidence>
<evidence type="ECO:0000256" key="16">
    <source>
        <dbReference type="ARBA" id="ARBA00023209"/>
    </source>
</evidence>
<reference evidence="25 26" key="1">
    <citation type="submission" date="2019-08" db="EMBL/GenBank/DDBJ databases">
        <title>In-depth cultivation of the pig gut microbiome towards novel bacterial diversity and tailored functional studies.</title>
        <authorList>
            <person name="Wylensek D."/>
            <person name="Hitch T.C.A."/>
            <person name="Clavel T."/>
        </authorList>
    </citation>
    <scope>NUCLEOTIDE SEQUENCE [LARGE SCALE GENOMIC DNA]</scope>
    <source>
        <strain evidence="25 26">Oil+RF-744-GAM-WT-6</strain>
    </source>
</reference>
<sequence>MSDTKKRVLTAAVLIAIIIPPFLAGGIWIDLLMAVISFFGAYELASMSDQKPHMGMTILTAAAIILLYHLEGELIIAGFALWIIVLFAIHIFYEPFSTDEVVYIYAISCILAMAWNGVCRIYGTILGPDTMIYVALACFLCDTGAWFFGRKFGKHKMIPRISPKKTWEGSIGGYLTGLVISLVYGLFFVPEMPIGLLVSGSLVLPAAAQIGDLSFSSTKRHFGIKDFGKLLPGHGGILDRIDSLVFCFMAFNALMLAWGI</sequence>
<comment type="similarity">
    <text evidence="5">Belongs to the CDS family.</text>
</comment>
<evidence type="ECO:0000256" key="15">
    <source>
        <dbReference type="ARBA" id="ARBA00023136"/>
    </source>
</evidence>
<dbReference type="PANTHER" id="PTHR46382:SF1">
    <property type="entry name" value="PHOSPHATIDATE CYTIDYLYLTRANSFERASE"/>
    <property type="match status" value="1"/>
</dbReference>
<evidence type="ECO:0000256" key="2">
    <source>
        <dbReference type="ARBA" id="ARBA00004651"/>
    </source>
</evidence>
<dbReference type="EMBL" id="VUMN01000016">
    <property type="protein sequence ID" value="MSS58753.1"/>
    <property type="molecule type" value="Genomic_DNA"/>
</dbReference>
<comment type="subcellular location">
    <subcellularLocation>
        <location evidence="2">Cell membrane</location>
        <topology evidence="2">Multi-pass membrane protein</topology>
    </subcellularLocation>
</comment>
<keyword evidence="12 25" id="KW-0548">Nucleotidyltransferase</keyword>
<evidence type="ECO:0000256" key="3">
    <source>
        <dbReference type="ARBA" id="ARBA00005119"/>
    </source>
</evidence>
<evidence type="ECO:0000256" key="13">
    <source>
        <dbReference type="ARBA" id="ARBA00022989"/>
    </source>
</evidence>
<evidence type="ECO:0000313" key="26">
    <source>
        <dbReference type="Proteomes" id="UP000461880"/>
    </source>
</evidence>
<keyword evidence="10 25" id="KW-0808">Transferase</keyword>
<keyword evidence="17" id="KW-1208">Phospholipid metabolism</keyword>
<protein>
    <recommendedName>
        <fullName evidence="7">Phosphatidate cytidylyltransferase</fullName>
        <ecNumber evidence="6">2.7.7.41</ecNumber>
    </recommendedName>
    <alternativeName>
        <fullName evidence="20">CDP-DAG synthase</fullName>
    </alternativeName>
    <alternativeName>
        <fullName evidence="22">CDP-DG synthase</fullName>
    </alternativeName>
    <alternativeName>
        <fullName evidence="18">CDP-diacylglycerol synthase</fullName>
    </alternativeName>
    <alternativeName>
        <fullName evidence="21">CDP-diglyceride pyrophosphorylase</fullName>
    </alternativeName>
    <alternativeName>
        <fullName evidence="23">CDP-diglyceride synthase</fullName>
    </alternativeName>
    <alternativeName>
        <fullName evidence="19">CTP:phosphatidate cytidylyltransferase</fullName>
    </alternativeName>
</protein>
<keyword evidence="15 24" id="KW-0472">Membrane</keyword>
<feature type="transmembrane region" description="Helical" evidence="24">
    <location>
        <begin position="76"/>
        <end position="93"/>
    </location>
</feature>
<evidence type="ECO:0000256" key="19">
    <source>
        <dbReference type="ARBA" id="ARBA00031825"/>
    </source>
</evidence>
<feature type="transmembrane region" description="Helical" evidence="24">
    <location>
        <begin position="170"/>
        <end position="188"/>
    </location>
</feature>
<keyword evidence="26" id="KW-1185">Reference proteome</keyword>
<evidence type="ECO:0000256" key="21">
    <source>
        <dbReference type="ARBA" id="ARBA00032396"/>
    </source>
</evidence>
<dbReference type="GO" id="GO:0005886">
    <property type="term" value="C:plasma membrane"/>
    <property type="evidence" value="ECO:0007669"/>
    <property type="project" value="UniProtKB-SubCell"/>
</dbReference>
<evidence type="ECO:0000256" key="23">
    <source>
        <dbReference type="ARBA" id="ARBA00033406"/>
    </source>
</evidence>
<keyword evidence="11 24" id="KW-0812">Transmembrane</keyword>